<evidence type="ECO:0000313" key="2">
    <source>
        <dbReference type="Proteomes" id="UP000242972"/>
    </source>
</evidence>
<protein>
    <submittedName>
        <fullName evidence="1">Uncharacterized protein</fullName>
    </submittedName>
</protein>
<sequence length="163" mass="18235">MALPKAFVGTMLGVVIATTLATVVPRTRNVILRTLYPLPTAHPTRVIITRSGMSPYYNSHRNLDFTLVVTNSKEVTALYHDILQLTPFPSGSIHCPADMGIDYTMIFYEEHRLLLRASYDATGCQGVTYQNRSYWTADGSEGAQFRHELRAIVGAKRFSLPLE</sequence>
<evidence type="ECO:0000313" key="1">
    <source>
        <dbReference type="EMBL" id="PSR35559.1"/>
    </source>
</evidence>
<dbReference type="Proteomes" id="UP000242972">
    <property type="component" value="Unassembled WGS sequence"/>
</dbReference>
<organism evidence="1 2">
    <name type="scientific">Sulfobacillus benefaciens</name>
    <dbReference type="NCBI Taxonomy" id="453960"/>
    <lineage>
        <taxon>Bacteria</taxon>
        <taxon>Bacillati</taxon>
        <taxon>Bacillota</taxon>
        <taxon>Clostridia</taxon>
        <taxon>Eubacteriales</taxon>
        <taxon>Clostridiales Family XVII. Incertae Sedis</taxon>
        <taxon>Sulfobacillus</taxon>
    </lineage>
</organism>
<dbReference type="EMBL" id="PXYW01000001">
    <property type="protein sequence ID" value="PSR35559.1"/>
    <property type="molecule type" value="Genomic_DNA"/>
</dbReference>
<gene>
    <name evidence="1" type="ORF">C7B46_00810</name>
</gene>
<name>A0A2T2XM45_9FIRM</name>
<accession>A0A2T2XM45</accession>
<reference evidence="1 2" key="1">
    <citation type="journal article" date="2014" name="BMC Genomics">
        <title>Comparison of environmental and isolate Sulfobacillus genomes reveals diverse carbon, sulfur, nitrogen, and hydrogen metabolisms.</title>
        <authorList>
            <person name="Justice N.B."/>
            <person name="Norman A."/>
            <person name="Brown C.T."/>
            <person name="Singh A."/>
            <person name="Thomas B.C."/>
            <person name="Banfield J.F."/>
        </authorList>
    </citation>
    <scope>NUCLEOTIDE SEQUENCE [LARGE SCALE GENOMIC DNA]</scope>
    <source>
        <strain evidence="1">AMDSBA4</strain>
    </source>
</reference>
<dbReference type="AlphaFoldDB" id="A0A2T2XM45"/>
<comment type="caution">
    <text evidence="1">The sequence shown here is derived from an EMBL/GenBank/DDBJ whole genome shotgun (WGS) entry which is preliminary data.</text>
</comment>
<proteinExistence type="predicted"/>